<dbReference type="EMBL" id="CP053073">
    <property type="protein sequence ID" value="QJR13581.1"/>
    <property type="molecule type" value="Genomic_DNA"/>
</dbReference>
<proteinExistence type="predicted"/>
<dbReference type="PANTHER" id="PTHR41521">
    <property type="match status" value="1"/>
</dbReference>
<sequence length="98" mass="10423">MPKAYWISTYQSISNPEALQKYAALAGPALMAAGGKFIARGMPAAIFENAVMQRVVVIEFPSVAQAVAAYESPAYKEATAFLTPGAVAREVRIVEGTE</sequence>
<gene>
    <name evidence="2" type="ORF">DSM104440_00365</name>
</gene>
<evidence type="ECO:0000259" key="1">
    <source>
        <dbReference type="Pfam" id="PF07045"/>
    </source>
</evidence>
<evidence type="ECO:0000313" key="3">
    <source>
        <dbReference type="Proteomes" id="UP000503096"/>
    </source>
</evidence>
<dbReference type="RefSeq" id="WP_171160289.1">
    <property type="nucleotide sequence ID" value="NZ_CP053073.1"/>
</dbReference>
<dbReference type="Proteomes" id="UP000503096">
    <property type="component" value="Chromosome"/>
</dbReference>
<dbReference type="AlphaFoldDB" id="A0A6M4H219"/>
<dbReference type="Gene3D" id="3.30.70.100">
    <property type="match status" value="1"/>
</dbReference>
<evidence type="ECO:0000313" key="2">
    <source>
        <dbReference type="EMBL" id="QJR13581.1"/>
    </source>
</evidence>
<organism evidence="2 3">
    <name type="scientific">Usitatibacter palustris</name>
    <dbReference type="NCBI Taxonomy" id="2732487"/>
    <lineage>
        <taxon>Bacteria</taxon>
        <taxon>Pseudomonadati</taxon>
        <taxon>Pseudomonadota</taxon>
        <taxon>Betaproteobacteria</taxon>
        <taxon>Nitrosomonadales</taxon>
        <taxon>Usitatibacteraceae</taxon>
        <taxon>Usitatibacter</taxon>
    </lineage>
</organism>
<reference evidence="2 3" key="1">
    <citation type="submission" date="2020-04" db="EMBL/GenBank/DDBJ databases">
        <title>Usitatibacter rugosus gen. nov., sp. nov. and Usitatibacter palustris sp. nov., novel members of Usitatibacteraceae fam. nov. within the order Nitrosomonadales isolated from soil.</title>
        <authorList>
            <person name="Huber K.J."/>
            <person name="Neumann-Schaal M."/>
            <person name="Geppert A."/>
            <person name="Luckner M."/>
            <person name="Wanner G."/>
            <person name="Overmann J."/>
        </authorList>
    </citation>
    <scope>NUCLEOTIDE SEQUENCE [LARGE SCALE GENOMIC DNA]</scope>
    <source>
        <strain evidence="2 3">Swamp67</strain>
    </source>
</reference>
<dbReference type="PANTHER" id="PTHR41521:SF4">
    <property type="entry name" value="BLR0684 PROTEIN"/>
    <property type="match status" value="1"/>
</dbReference>
<keyword evidence="3" id="KW-1185">Reference proteome</keyword>
<dbReference type="KEGG" id="upl:DSM104440_00365"/>
<dbReference type="InParanoid" id="A0A6M4H219"/>
<dbReference type="InterPro" id="IPR011008">
    <property type="entry name" value="Dimeric_a/b-barrel"/>
</dbReference>
<dbReference type="SUPFAM" id="SSF54909">
    <property type="entry name" value="Dimeric alpha+beta barrel"/>
    <property type="match status" value="1"/>
</dbReference>
<name>A0A6M4H219_9PROT</name>
<protein>
    <recommendedName>
        <fullName evidence="1">DUF1330 domain-containing protein</fullName>
    </recommendedName>
</protein>
<feature type="domain" description="DUF1330" evidence="1">
    <location>
        <begin position="3"/>
        <end position="96"/>
    </location>
</feature>
<dbReference type="Pfam" id="PF07045">
    <property type="entry name" value="DUF1330"/>
    <property type="match status" value="1"/>
</dbReference>
<accession>A0A6M4H219</accession>
<dbReference type="InterPro" id="IPR010753">
    <property type="entry name" value="DUF1330"/>
</dbReference>